<comment type="caution">
    <text evidence="6">The sequence shown here is derived from an EMBL/GenBank/DDBJ whole genome shotgun (WGS) entry which is preliminary data.</text>
</comment>
<dbReference type="SUPFAM" id="SSF46785">
    <property type="entry name" value="Winged helix' DNA-binding domain"/>
    <property type="match status" value="1"/>
</dbReference>
<dbReference type="InterPro" id="IPR036390">
    <property type="entry name" value="WH_DNA-bd_sf"/>
</dbReference>
<reference evidence="6" key="1">
    <citation type="submission" date="2016-01" db="EMBL/GenBank/DDBJ databases">
        <authorList>
            <person name="Peeters C."/>
        </authorList>
    </citation>
    <scope>NUCLEOTIDE SEQUENCE [LARGE SCALE GENOMIC DNA]</scope>
    <source>
        <strain evidence="6">LMG 29323</strain>
    </source>
</reference>
<dbReference type="RefSeq" id="WP_244207063.1">
    <property type="nucleotide sequence ID" value="NZ_FCOE02000087.1"/>
</dbReference>
<evidence type="ECO:0000256" key="1">
    <source>
        <dbReference type="ARBA" id="ARBA00009437"/>
    </source>
</evidence>
<accession>A0A158E6Z0</accession>
<keyword evidence="4" id="KW-0804">Transcription</keyword>
<dbReference type="PRINTS" id="PR00039">
    <property type="entry name" value="HTHLYSR"/>
</dbReference>
<dbReference type="Proteomes" id="UP000054911">
    <property type="component" value="Unassembled WGS sequence"/>
</dbReference>
<dbReference type="FunFam" id="1.10.10.10:FF:000001">
    <property type="entry name" value="LysR family transcriptional regulator"/>
    <property type="match status" value="1"/>
</dbReference>
<evidence type="ECO:0000256" key="3">
    <source>
        <dbReference type="ARBA" id="ARBA00023125"/>
    </source>
</evidence>
<dbReference type="Gene3D" id="3.40.190.10">
    <property type="entry name" value="Periplasmic binding protein-like II"/>
    <property type="match status" value="2"/>
</dbReference>
<gene>
    <name evidence="6" type="ORF">AWB80_08409</name>
</gene>
<keyword evidence="7" id="KW-1185">Reference proteome</keyword>
<sequence>MSKLYSASINTQIDMIIELNHLRCFVAVAEELHFGRAATRLFMTQPPLSRQIQLLEQALDLVLFERNSRSVKLTAAGRAYYEDAVRILRLSTQAVDSARRVARGDVGQVTMGFTAVSGYHLVPGLIAAVRDELPGIRLVLKEMVSLQQVKALESREIDLGVMRAQFFMHGIEFQRIAREPLQLAIPIGHPLAKRRAIAARDLDGQPFVMYSHDGGKYFHDRIAGLLAASGVQADYVQYIDQTHTIVALVRAGVGVAIVPASARELCFEGVVFRPLWAQDAYADIDLAWSEEQTNPAVENVRRFAVAHFARIGERALKKL</sequence>
<dbReference type="GO" id="GO:0003677">
    <property type="term" value="F:DNA binding"/>
    <property type="evidence" value="ECO:0007669"/>
    <property type="project" value="UniProtKB-KW"/>
</dbReference>
<dbReference type="AlphaFoldDB" id="A0A158E6Z0"/>
<evidence type="ECO:0000313" key="7">
    <source>
        <dbReference type="Proteomes" id="UP000054911"/>
    </source>
</evidence>
<dbReference type="Gene3D" id="1.10.10.10">
    <property type="entry name" value="Winged helix-like DNA-binding domain superfamily/Winged helix DNA-binding domain"/>
    <property type="match status" value="1"/>
</dbReference>
<dbReference type="Pfam" id="PF00126">
    <property type="entry name" value="HTH_1"/>
    <property type="match status" value="1"/>
</dbReference>
<evidence type="ECO:0000256" key="2">
    <source>
        <dbReference type="ARBA" id="ARBA00023015"/>
    </source>
</evidence>
<feature type="domain" description="HTH lysR-type" evidence="5">
    <location>
        <begin position="17"/>
        <end position="74"/>
    </location>
</feature>
<dbReference type="PANTHER" id="PTHR30346">
    <property type="entry name" value="TRANSCRIPTIONAL DUAL REGULATOR HCAR-RELATED"/>
    <property type="match status" value="1"/>
</dbReference>
<name>A0A158E6Z0_9BURK</name>
<dbReference type="GO" id="GO:0032993">
    <property type="term" value="C:protein-DNA complex"/>
    <property type="evidence" value="ECO:0007669"/>
    <property type="project" value="TreeGrafter"/>
</dbReference>
<dbReference type="EMBL" id="FCOE02000087">
    <property type="protein sequence ID" value="SAL02645.1"/>
    <property type="molecule type" value="Genomic_DNA"/>
</dbReference>
<dbReference type="GO" id="GO:0003700">
    <property type="term" value="F:DNA-binding transcription factor activity"/>
    <property type="evidence" value="ECO:0007669"/>
    <property type="project" value="InterPro"/>
</dbReference>
<keyword evidence="3" id="KW-0238">DNA-binding</keyword>
<keyword evidence="2" id="KW-0805">Transcription regulation</keyword>
<evidence type="ECO:0000313" key="6">
    <source>
        <dbReference type="EMBL" id="SAL02645.1"/>
    </source>
</evidence>
<protein>
    <submittedName>
        <fullName evidence="6">LysR family transcriptional regulator</fullName>
    </submittedName>
</protein>
<dbReference type="InterPro" id="IPR000847">
    <property type="entry name" value="LysR_HTH_N"/>
</dbReference>
<dbReference type="InterPro" id="IPR036388">
    <property type="entry name" value="WH-like_DNA-bd_sf"/>
</dbReference>
<comment type="similarity">
    <text evidence="1">Belongs to the LysR transcriptional regulatory family.</text>
</comment>
<proteinExistence type="inferred from homology"/>
<dbReference type="STRING" id="1777141.AWB80_08409"/>
<evidence type="ECO:0000256" key="4">
    <source>
        <dbReference type="ARBA" id="ARBA00023163"/>
    </source>
</evidence>
<dbReference type="InterPro" id="IPR005119">
    <property type="entry name" value="LysR_subst-bd"/>
</dbReference>
<evidence type="ECO:0000259" key="5">
    <source>
        <dbReference type="PROSITE" id="PS50931"/>
    </source>
</evidence>
<dbReference type="PANTHER" id="PTHR30346:SF0">
    <property type="entry name" value="HCA OPERON TRANSCRIPTIONAL ACTIVATOR HCAR"/>
    <property type="match status" value="1"/>
</dbReference>
<organism evidence="6 7">
    <name type="scientific">Caballeronia pedi</name>
    <dbReference type="NCBI Taxonomy" id="1777141"/>
    <lineage>
        <taxon>Bacteria</taxon>
        <taxon>Pseudomonadati</taxon>
        <taxon>Pseudomonadota</taxon>
        <taxon>Betaproteobacteria</taxon>
        <taxon>Burkholderiales</taxon>
        <taxon>Burkholderiaceae</taxon>
        <taxon>Caballeronia</taxon>
    </lineage>
</organism>
<dbReference type="SUPFAM" id="SSF53850">
    <property type="entry name" value="Periplasmic binding protein-like II"/>
    <property type="match status" value="1"/>
</dbReference>
<dbReference type="Pfam" id="PF03466">
    <property type="entry name" value="LysR_substrate"/>
    <property type="match status" value="1"/>
</dbReference>
<dbReference type="PROSITE" id="PS50931">
    <property type="entry name" value="HTH_LYSR"/>
    <property type="match status" value="1"/>
</dbReference>